<dbReference type="PANTHER" id="PTHR30055">
    <property type="entry name" value="HTH-TYPE TRANSCRIPTIONAL REGULATOR RUTR"/>
    <property type="match status" value="1"/>
</dbReference>
<dbReference type="SUPFAM" id="SSF46689">
    <property type="entry name" value="Homeodomain-like"/>
    <property type="match status" value="1"/>
</dbReference>
<dbReference type="InterPro" id="IPR009057">
    <property type="entry name" value="Homeodomain-like_sf"/>
</dbReference>
<dbReference type="Proteomes" id="UP000996601">
    <property type="component" value="Unassembled WGS sequence"/>
</dbReference>
<sequence>MATNDFPSPADEPGDTRARILAAATRLVAAGGEEAATTRAVADAASVQAPTIYRLFGDKRGLLDAVAEGAYANYIAEKVRREPAADPVEDMRRGWDDYIAFGLANPAIFNLIRTTYPNPPSKVTLAGLAVLREKVGRLARLGRLRVSEEHAVDLVHAAGIGCVLSLLAKAPDQRGDLADAARETVFSQIIEGRPLKNGGELSSIATALRSRLNEVAVLSPGERLLLEEMLQRIADRG</sequence>
<organism evidence="6 7">
    <name type="scientific">Shinella lacus</name>
    <dbReference type="NCBI Taxonomy" id="2654216"/>
    <lineage>
        <taxon>Bacteria</taxon>
        <taxon>Pseudomonadati</taxon>
        <taxon>Pseudomonadota</taxon>
        <taxon>Alphaproteobacteria</taxon>
        <taxon>Hyphomicrobiales</taxon>
        <taxon>Rhizobiaceae</taxon>
        <taxon>Shinella</taxon>
    </lineage>
</organism>
<proteinExistence type="predicted"/>
<evidence type="ECO:0000259" key="5">
    <source>
        <dbReference type="PROSITE" id="PS50977"/>
    </source>
</evidence>
<evidence type="ECO:0000256" key="4">
    <source>
        <dbReference type="PROSITE-ProRule" id="PRU00335"/>
    </source>
</evidence>
<keyword evidence="3" id="KW-0804">Transcription</keyword>
<evidence type="ECO:0000313" key="7">
    <source>
        <dbReference type="Proteomes" id="UP000996601"/>
    </source>
</evidence>
<evidence type="ECO:0000256" key="2">
    <source>
        <dbReference type="ARBA" id="ARBA00023125"/>
    </source>
</evidence>
<dbReference type="EMBL" id="WHSB02000001">
    <property type="protein sequence ID" value="MCQ4629239.1"/>
    <property type="molecule type" value="Genomic_DNA"/>
</dbReference>
<dbReference type="PROSITE" id="PS50977">
    <property type="entry name" value="HTH_TETR_2"/>
    <property type="match status" value="1"/>
</dbReference>
<dbReference type="PANTHER" id="PTHR30055:SF234">
    <property type="entry name" value="HTH-TYPE TRANSCRIPTIONAL REGULATOR BETI"/>
    <property type="match status" value="1"/>
</dbReference>
<dbReference type="Gene3D" id="1.10.357.10">
    <property type="entry name" value="Tetracycline Repressor, domain 2"/>
    <property type="match status" value="1"/>
</dbReference>
<feature type="domain" description="HTH tetR-type" evidence="5">
    <location>
        <begin position="14"/>
        <end position="74"/>
    </location>
</feature>
<reference evidence="6" key="1">
    <citation type="submission" date="2021-07" db="EMBL/GenBank/DDBJ databases">
        <title>Shinella sp. nov., a novel member of the genus Shinella from water.</title>
        <authorList>
            <person name="Deng Y."/>
        </authorList>
    </citation>
    <scope>NUCLEOTIDE SEQUENCE</scope>
    <source>
        <strain evidence="6">CPCC 100929</strain>
    </source>
</reference>
<protein>
    <submittedName>
        <fullName evidence="6">TetR/AcrR family transcriptional regulator</fullName>
    </submittedName>
</protein>
<accession>A0ABT1R235</accession>
<dbReference type="InterPro" id="IPR050109">
    <property type="entry name" value="HTH-type_TetR-like_transc_reg"/>
</dbReference>
<dbReference type="PRINTS" id="PR00455">
    <property type="entry name" value="HTHTETR"/>
</dbReference>
<keyword evidence="2 4" id="KW-0238">DNA-binding</keyword>
<feature type="DNA-binding region" description="H-T-H motif" evidence="4">
    <location>
        <begin position="37"/>
        <end position="56"/>
    </location>
</feature>
<dbReference type="Pfam" id="PF00440">
    <property type="entry name" value="TetR_N"/>
    <property type="match status" value="1"/>
</dbReference>
<comment type="caution">
    <text evidence="6">The sequence shown here is derived from an EMBL/GenBank/DDBJ whole genome shotgun (WGS) entry which is preliminary data.</text>
</comment>
<name>A0ABT1R235_9HYPH</name>
<dbReference type="RefSeq" id="WP_256115344.1">
    <property type="nucleotide sequence ID" value="NZ_WHSB02000001.1"/>
</dbReference>
<keyword evidence="7" id="KW-1185">Reference proteome</keyword>
<evidence type="ECO:0000256" key="3">
    <source>
        <dbReference type="ARBA" id="ARBA00023163"/>
    </source>
</evidence>
<evidence type="ECO:0000313" key="6">
    <source>
        <dbReference type="EMBL" id="MCQ4629239.1"/>
    </source>
</evidence>
<keyword evidence="1" id="KW-0805">Transcription regulation</keyword>
<evidence type="ECO:0000256" key="1">
    <source>
        <dbReference type="ARBA" id="ARBA00023015"/>
    </source>
</evidence>
<dbReference type="InterPro" id="IPR001647">
    <property type="entry name" value="HTH_TetR"/>
</dbReference>
<gene>
    <name evidence="6" type="ORF">GB927_004265</name>
</gene>